<organism evidence="4 5">
    <name type="scientific">Paenibacillus cisolokensis</name>
    <dbReference type="NCBI Taxonomy" id="1658519"/>
    <lineage>
        <taxon>Bacteria</taxon>
        <taxon>Bacillati</taxon>
        <taxon>Bacillota</taxon>
        <taxon>Bacilli</taxon>
        <taxon>Bacillales</taxon>
        <taxon>Paenibacillaceae</taxon>
        <taxon>Paenibacillus</taxon>
    </lineage>
</organism>
<keyword evidence="2 3" id="KW-0802">TPR repeat</keyword>
<dbReference type="Pfam" id="PF13432">
    <property type="entry name" value="TPR_16"/>
    <property type="match status" value="1"/>
</dbReference>
<sequence>MDGGIYIQKAYESILSGDFEQAIDWFDRAIEADPDNADYHYKCSISCSRSGKWPKALLHAEKAVGLEPGREEYRFHKRTIEAKILLIEAEKLLAEEPPQTEGALPLLRQVTELDPLSFEAFYLMGLACAGMNRLEEGTVYAREALRLDPGHSAARTLYADLRRKQRFMRGRAGRHKRRKNR</sequence>
<dbReference type="Proteomes" id="UP000680304">
    <property type="component" value="Unassembled WGS sequence"/>
</dbReference>
<dbReference type="InterPro" id="IPR011990">
    <property type="entry name" value="TPR-like_helical_dom_sf"/>
</dbReference>
<comment type="caution">
    <text evidence="4">The sequence shown here is derived from an EMBL/GenBank/DDBJ whole genome shotgun (WGS) entry which is preliminary data.</text>
</comment>
<gene>
    <name evidence="4" type="ORF">PACILC2_23480</name>
</gene>
<protein>
    <recommendedName>
        <fullName evidence="6">Tetratricopeptide repeat protein</fullName>
    </recommendedName>
</protein>
<dbReference type="PANTHER" id="PTHR44943:SF8">
    <property type="entry name" value="TPR REPEAT-CONTAINING PROTEIN MJ0263"/>
    <property type="match status" value="1"/>
</dbReference>
<dbReference type="InterPro" id="IPR051685">
    <property type="entry name" value="Ycf3/AcsC/BcsC/TPR_MFPF"/>
</dbReference>
<evidence type="ECO:0000256" key="2">
    <source>
        <dbReference type="ARBA" id="ARBA00022803"/>
    </source>
</evidence>
<dbReference type="SMART" id="SM00028">
    <property type="entry name" value="TPR"/>
    <property type="match status" value="3"/>
</dbReference>
<evidence type="ECO:0000256" key="3">
    <source>
        <dbReference type="PROSITE-ProRule" id="PRU00339"/>
    </source>
</evidence>
<dbReference type="Pfam" id="PF13414">
    <property type="entry name" value="TPR_11"/>
    <property type="match status" value="1"/>
</dbReference>
<name>A0ABQ4N6D6_9BACL</name>
<reference evidence="4 5" key="1">
    <citation type="submission" date="2021-04" db="EMBL/GenBank/DDBJ databases">
        <title>Draft genome sequence of Paenibacillus cisolokensis, LC2-13A.</title>
        <authorList>
            <person name="Uke A."/>
            <person name="Chhe C."/>
            <person name="Baramee S."/>
            <person name="Kosugi A."/>
        </authorList>
    </citation>
    <scope>NUCLEOTIDE SEQUENCE [LARGE SCALE GENOMIC DNA]</scope>
    <source>
        <strain evidence="4 5">LC2-13A</strain>
    </source>
</reference>
<evidence type="ECO:0000313" key="5">
    <source>
        <dbReference type="Proteomes" id="UP000680304"/>
    </source>
</evidence>
<dbReference type="Gene3D" id="1.25.40.10">
    <property type="entry name" value="Tetratricopeptide repeat domain"/>
    <property type="match status" value="2"/>
</dbReference>
<accession>A0ABQ4N6D6</accession>
<dbReference type="RefSeq" id="WP_213528829.1">
    <property type="nucleotide sequence ID" value="NZ_BOVJ01000071.1"/>
</dbReference>
<evidence type="ECO:0000256" key="1">
    <source>
        <dbReference type="ARBA" id="ARBA00022737"/>
    </source>
</evidence>
<evidence type="ECO:0000313" key="4">
    <source>
        <dbReference type="EMBL" id="GIQ63780.1"/>
    </source>
</evidence>
<dbReference type="PROSITE" id="PS50005">
    <property type="entry name" value="TPR"/>
    <property type="match status" value="1"/>
</dbReference>
<dbReference type="EMBL" id="BOVJ01000071">
    <property type="protein sequence ID" value="GIQ63780.1"/>
    <property type="molecule type" value="Genomic_DNA"/>
</dbReference>
<keyword evidence="5" id="KW-1185">Reference proteome</keyword>
<dbReference type="InterPro" id="IPR019734">
    <property type="entry name" value="TPR_rpt"/>
</dbReference>
<proteinExistence type="predicted"/>
<dbReference type="PANTHER" id="PTHR44943">
    <property type="entry name" value="CELLULOSE SYNTHASE OPERON PROTEIN C"/>
    <property type="match status" value="1"/>
</dbReference>
<dbReference type="SUPFAM" id="SSF48452">
    <property type="entry name" value="TPR-like"/>
    <property type="match status" value="1"/>
</dbReference>
<feature type="repeat" description="TPR" evidence="3">
    <location>
        <begin position="3"/>
        <end position="36"/>
    </location>
</feature>
<keyword evidence="1" id="KW-0677">Repeat</keyword>
<evidence type="ECO:0008006" key="6">
    <source>
        <dbReference type="Google" id="ProtNLM"/>
    </source>
</evidence>